<dbReference type="PANTHER" id="PTHR47178:SF5">
    <property type="entry name" value="FAD-BINDING DOMAIN-CONTAINING PROTEIN"/>
    <property type="match status" value="1"/>
</dbReference>
<accession>A0A6A6NRZ0</accession>
<dbReference type="InterPro" id="IPR036188">
    <property type="entry name" value="FAD/NAD-bd_sf"/>
</dbReference>
<dbReference type="InterPro" id="IPR002938">
    <property type="entry name" value="FAD-bd"/>
</dbReference>
<evidence type="ECO:0000313" key="7">
    <source>
        <dbReference type="EMBL" id="KAF2454214.1"/>
    </source>
</evidence>
<evidence type="ECO:0000256" key="1">
    <source>
        <dbReference type="ARBA" id="ARBA00001974"/>
    </source>
</evidence>
<dbReference type="EMBL" id="MU001692">
    <property type="protein sequence ID" value="KAF2454214.1"/>
    <property type="molecule type" value="Genomic_DNA"/>
</dbReference>
<dbReference type="Pfam" id="PF13450">
    <property type="entry name" value="NAD_binding_8"/>
    <property type="match status" value="1"/>
</dbReference>
<evidence type="ECO:0000313" key="8">
    <source>
        <dbReference type="Proteomes" id="UP000799766"/>
    </source>
</evidence>
<dbReference type="GO" id="GO:0004497">
    <property type="term" value="F:monooxygenase activity"/>
    <property type="evidence" value="ECO:0007669"/>
    <property type="project" value="UniProtKB-KW"/>
</dbReference>
<dbReference type="Gene3D" id="3.50.50.60">
    <property type="entry name" value="FAD/NAD(P)-binding domain"/>
    <property type="match status" value="1"/>
</dbReference>
<dbReference type="OrthoDB" id="47494at2759"/>
<dbReference type="PRINTS" id="PR00420">
    <property type="entry name" value="RNGMNOXGNASE"/>
</dbReference>
<dbReference type="AlphaFoldDB" id="A0A6A6NRZ0"/>
<evidence type="ECO:0000259" key="6">
    <source>
        <dbReference type="Pfam" id="PF01494"/>
    </source>
</evidence>
<evidence type="ECO:0000256" key="3">
    <source>
        <dbReference type="ARBA" id="ARBA00022827"/>
    </source>
</evidence>
<keyword evidence="8" id="KW-1185">Reference proteome</keyword>
<keyword evidence="3" id="KW-0274">FAD</keyword>
<proteinExistence type="predicted"/>
<keyword evidence="2" id="KW-0285">Flavoprotein</keyword>
<organism evidence="7 8">
    <name type="scientific">Lineolata rhizophorae</name>
    <dbReference type="NCBI Taxonomy" id="578093"/>
    <lineage>
        <taxon>Eukaryota</taxon>
        <taxon>Fungi</taxon>
        <taxon>Dikarya</taxon>
        <taxon>Ascomycota</taxon>
        <taxon>Pezizomycotina</taxon>
        <taxon>Dothideomycetes</taxon>
        <taxon>Dothideomycetes incertae sedis</taxon>
        <taxon>Lineolatales</taxon>
        <taxon>Lineolataceae</taxon>
        <taxon>Lineolata</taxon>
    </lineage>
</organism>
<dbReference type="PANTHER" id="PTHR47178">
    <property type="entry name" value="MONOOXYGENASE, FAD-BINDING"/>
    <property type="match status" value="1"/>
</dbReference>
<evidence type="ECO:0000256" key="2">
    <source>
        <dbReference type="ARBA" id="ARBA00022630"/>
    </source>
</evidence>
<dbReference type="Pfam" id="PF01494">
    <property type="entry name" value="FAD_binding_3"/>
    <property type="match status" value="1"/>
</dbReference>
<keyword evidence="4" id="KW-0560">Oxidoreductase</keyword>
<sequence>MGPLSHPILIIGTGISGLALAQSLKKHHLPVRVFEKDSPQKPRLQGYRIRINGDGQRPLQACLPAPLWDLFLTTCHAATPSVLNYDALSGAEVGRMTGPPPGRPAHDVVPRVADRRVLRDVLLRGLSEEAGEVSYGRRFARYEVDEAAGVVRAFFADGSVEEGCLLVGADGVASAVRAQLAPGHVMIDTDARCVYGKTVLTPALSEAGFPREAAEMMAVAQDGSKGGDSPIMLFMDPVRFCREARETQDAVKIPEDYVYWVFGARTSLFGLSDEELHKMSNEECVKHTVELAKEWHPSMRALLELQDEEQASAIRISAAKPPLKAWEVSKWVTLIGDAVHAMPPTGGSGANTALRDAAGLSEVIVRDVEEGRVGDGRTDGWSLGMYEAKMREYGNEMIEMSFRGGKRLIGMPPTEECKRIEI</sequence>
<reference evidence="7" key="1">
    <citation type="journal article" date="2020" name="Stud. Mycol.">
        <title>101 Dothideomycetes genomes: a test case for predicting lifestyles and emergence of pathogens.</title>
        <authorList>
            <person name="Haridas S."/>
            <person name="Albert R."/>
            <person name="Binder M."/>
            <person name="Bloem J."/>
            <person name="Labutti K."/>
            <person name="Salamov A."/>
            <person name="Andreopoulos B."/>
            <person name="Baker S."/>
            <person name="Barry K."/>
            <person name="Bills G."/>
            <person name="Bluhm B."/>
            <person name="Cannon C."/>
            <person name="Castanera R."/>
            <person name="Culley D."/>
            <person name="Daum C."/>
            <person name="Ezra D."/>
            <person name="Gonzalez J."/>
            <person name="Henrissat B."/>
            <person name="Kuo A."/>
            <person name="Liang C."/>
            <person name="Lipzen A."/>
            <person name="Lutzoni F."/>
            <person name="Magnuson J."/>
            <person name="Mondo S."/>
            <person name="Nolan M."/>
            <person name="Ohm R."/>
            <person name="Pangilinan J."/>
            <person name="Park H.-J."/>
            <person name="Ramirez L."/>
            <person name="Alfaro M."/>
            <person name="Sun H."/>
            <person name="Tritt A."/>
            <person name="Yoshinaga Y."/>
            <person name="Zwiers L.-H."/>
            <person name="Turgeon B."/>
            <person name="Goodwin S."/>
            <person name="Spatafora J."/>
            <person name="Crous P."/>
            <person name="Grigoriev I."/>
        </authorList>
    </citation>
    <scope>NUCLEOTIDE SEQUENCE</scope>
    <source>
        <strain evidence="7">ATCC 16933</strain>
    </source>
</reference>
<dbReference type="GO" id="GO:0071949">
    <property type="term" value="F:FAD binding"/>
    <property type="evidence" value="ECO:0007669"/>
    <property type="project" value="InterPro"/>
</dbReference>
<comment type="cofactor">
    <cofactor evidence="1">
        <name>FAD</name>
        <dbReference type="ChEBI" id="CHEBI:57692"/>
    </cofactor>
</comment>
<feature type="domain" description="FAD-binding" evidence="6">
    <location>
        <begin position="332"/>
        <end position="366"/>
    </location>
</feature>
<evidence type="ECO:0000256" key="5">
    <source>
        <dbReference type="ARBA" id="ARBA00023033"/>
    </source>
</evidence>
<dbReference type="Proteomes" id="UP000799766">
    <property type="component" value="Unassembled WGS sequence"/>
</dbReference>
<evidence type="ECO:0000256" key="4">
    <source>
        <dbReference type="ARBA" id="ARBA00023002"/>
    </source>
</evidence>
<gene>
    <name evidence="7" type="ORF">BDY21DRAFT_353327</name>
</gene>
<name>A0A6A6NRZ0_9PEZI</name>
<protein>
    <submittedName>
        <fullName evidence="7">Cercosporin toxin biosynthesis protein</fullName>
    </submittedName>
</protein>
<dbReference type="SUPFAM" id="SSF51905">
    <property type="entry name" value="FAD/NAD(P)-binding domain"/>
    <property type="match status" value="1"/>
</dbReference>
<keyword evidence="5" id="KW-0503">Monooxygenase</keyword>